<evidence type="ECO:0000256" key="2">
    <source>
        <dbReference type="ARBA" id="ARBA00022695"/>
    </source>
</evidence>
<gene>
    <name evidence="8" type="ORF">MA16_Dca017509</name>
</gene>
<accession>A0A2I0X324</accession>
<reference evidence="8 9" key="1">
    <citation type="journal article" date="2016" name="Sci. Rep.">
        <title>The Dendrobium catenatum Lindl. genome sequence provides insights into polysaccharide synthase, floral development and adaptive evolution.</title>
        <authorList>
            <person name="Zhang G.Q."/>
            <person name="Xu Q."/>
            <person name="Bian C."/>
            <person name="Tsai W.C."/>
            <person name="Yeh C.M."/>
            <person name="Liu K.W."/>
            <person name="Yoshida K."/>
            <person name="Zhang L.S."/>
            <person name="Chang S.B."/>
            <person name="Chen F."/>
            <person name="Shi Y."/>
            <person name="Su Y.Y."/>
            <person name="Zhang Y.Q."/>
            <person name="Chen L.J."/>
            <person name="Yin Y."/>
            <person name="Lin M."/>
            <person name="Huang H."/>
            <person name="Deng H."/>
            <person name="Wang Z.W."/>
            <person name="Zhu S.L."/>
            <person name="Zhao X."/>
            <person name="Deng C."/>
            <person name="Niu S.C."/>
            <person name="Huang J."/>
            <person name="Wang M."/>
            <person name="Liu G.H."/>
            <person name="Yang H.J."/>
            <person name="Xiao X.J."/>
            <person name="Hsiao Y.Y."/>
            <person name="Wu W.L."/>
            <person name="Chen Y.Y."/>
            <person name="Mitsuda N."/>
            <person name="Ohme-Takagi M."/>
            <person name="Luo Y.B."/>
            <person name="Van de Peer Y."/>
            <person name="Liu Z.J."/>
        </authorList>
    </citation>
    <scope>NUCLEOTIDE SEQUENCE [LARGE SCALE GENOMIC DNA]</scope>
    <source>
        <tissue evidence="8">The whole plant</tissue>
    </source>
</reference>
<evidence type="ECO:0000259" key="7">
    <source>
        <dbReference type="Pfam" id="PF17917"/>
    </source>
</evidence>
<dbReference type="GO" id="GO:0016787">
    <property type="term" value="F:hydrolase activity"/>
    <property type="evidence" value="ECO:0007669"/>
    <property type="project" value="UniProtKB-KW"/>
</dbReference>
<reference evidence="8 9" key="2">
    <citation type="journal article" date="2017" name="Nature">
        <title>The Apostasia genome and the evolution of orchids.</title>
        <authorList>
            <person name="Zhang G.Q."/>
            <person name="Liu K.W."/>
            <person name="Li Z."/>
            <person name="Lohaus R."/>
            <person name="Hsiao Y.Y."/>
            <person name="Niu S.C."/>
            <person name="Wang J.Y."/>
            <person name="Lin Y.C."/>
            <person name="Xu Q."/>
            <person name="Chen L.J."/>
            <person name="Yoshida K."/>
            <person name="Fujiwara S."/>
            <person name="Wang Z.W."/>
            <person name="Zhang Y.Q."/>
            <person name="Mitsuda N."/>
            <person name="Wang M."/>
            <person name="Liu G.H."/>
            <person name="Pecoraro L."/>
            <person name="Huang H.X."/>
            <person name="Xiao X.J."/>
            <person name="Lin M."/>
            <person name="Wu X.Y."/>
            <person name="Wu W.L."/>
            <person name="Chen Y.Y."/>
            <person name="Chang S.B."/>
            <person name="Sakamoto S."/>
            <person name="Ohme-Takagi M."/>
            <person name="Yagi M."/>
            <person name="Zeng S.J."/>
            <person name="Shen C.Y."/>
            <person name="Yeh C.M."/>
            <person name="Luo Y.B."/>
            <person name="Tsai W.C."/>
            <person name="Van de Peer Y."/>
            <person name="Liu Z.J."/>
        </authorList>
    </citation>
    <scope>NUCLEOTIDE SEQUENCE [LARGE SCALE GENOMIC DNA]</scope>
    <source>
        <tissue evidence="8">The whole plant</tissue>
    </source>
</reference>
<evidence type="ECO:0000256" key="4">
    <source>
        <dbReference type="ARBA" id="ARBA00022759"/>
    </source>
</evidence>
<dbReference type="CDD" id="cd09274">
    <property type="entry name" value="RNase_HI_RT_Ty3"/>
    <property type="match status" value="1"/>
</dbReference>
<keyword evidence="5" id="KW-0378">Hydrolase</keyword>
<dbReference type="InterPro" id="IPR043502">
    <property type="entry name" value="DNA/RNA_pol_sf"/>
</dbReference>
<evidence type="ECO:0000313" key="9">
    <source>
        <dbReference type="Proteomes" id="UP000233837"/>
    </source>
</evidence>
<evidence type="ECO:0000256" key="3">
    <source>
        <dbReference type="ARBA" id="ARBA00022722"/>
    </source>
</evidence>
<keyword evidence="6" id="KW-0695">RNA-directed DNA polymerase</keyword>
<proteinExistence type="predicted"/>
<feature type="domain" description="Reverse transcriptase RNase H-like" evidence="7">
    <location>
        <begin position="2"/>
        <end position="96"/>
    </location>
</feature>
<dbReference type="AlphaFoldDB" id="A0A2I0X324"/>
<keyword evidence="1" id="KW-0808">Transferase</keyword>
<keyword evidence="2" id="KW-0548">Nucleotidyltransferase</keyword>
<dbReference type="GO" id="GO:0003964">
    <property type="term" value="F:RNA-directed DNA polymerase activity"/>
    <property type="evidence" value="ECO:0007669"/>
    <property type="project" value="UniProtKB-KW"/>
</dbReference>
<evidence type="ECO:0000256" key="6">
    <source>
        <dbReference type="ARBA" id="ARBA00022918"/>
    </source>
</evidence>
<evidence type="ECO:0000256" key="5">
    <source>
        <dbReference type="ARBA" id="ARBA00022801"/>
    </source>
</evidence>
<evidence type="ECO:0000313" key="8">
    <source>
        <dbReference type="EMBL" id="PKU82287.1"/>
    </source>
</evidence>
<dbReference type="PANTHER" id="PTHR34072:SF57">
    <property type="entry name" value="RNA-DIRECTED DNA POLYMERASE"/>
    <property type="match status" value="1"/>
</dbReference>
<dbReference type="SUPFAM" id="SSF56672">
    <property type="entry name" value="DNA/RNA polymerases"/>
    <property type="match status" value="1"/>
</dbReference>
<organism evidence="8 9">
    <name type="scientific">Dendrobium catenatum</name>
    <dbReference type="NCBI Taxonomy" id="906689"/>
    <lineage>
        <taxon>Eukaryota</taxon>
        <taxon>Viridiplantae</taxon>
        <taxon>Streptophyta</taxon>
        <taxon>Embryophyta</taxon>
        <taxon>Tracheophyta</taxon>
        <taxon>Spermatophyta</taxon>
        <taxon>Magnoliopsida</taxon>
        <taxon>Liliopsida</taxon>
        <taxon>Asparagales</taxon>
        <taxon>Orchidaceae</taxon>
        <taxon>Epidendroideae</taxon>
        <taxon>Malaxideae</taxon>
        <taxon>Dendrobiinae</taxon>
        <taxon>Dendrobium</taxon>
    </lineage>
</organism>
<dbReference type="Pfam" id="PF17917">
    <property type="entry name" value="RT_RNaseH"/>
    <property type="match status" value="1"/>
</dbReference>
<protein>
    <recommendedName>
        <fullName evidence="7">Reverse transcriptase RNase H-like domain-containing protein</fullName>
    </recommendedName>
</protein>
<dbReference type="Proteomes" id="UP000233837">
    <property type="component" value="Unassembled WGS sequence"/>
</dbReference>
<dbReference type="PANTHER" id="PTHR34072">
    <property type="entry name" value="ENZYMATIC POLYPROTEIN-RELATED"/>
    <property type="match status" value="1"/>
</dbReference>
<evidence type="ECO:0000256" key="1">
    <source>
        <dbReference type="ARBA" id="ARBA00022679"/>
    </source>
</evidence>
<keyword evidence="9" id="KW-1185">Reference proteome</keyword>
<dbReference type="InterPro" id="IPR041373">
    <property type="entry name" value="RT_RNaseH"/>
</dbReference>
<dbReference type="GO" id="GO:0004519">
    <property type="term" value="F:endonuclease activity"/>
    <property type="evidence" value="ECO:0007669"/>
    <property type="project" value="UniProtKB-KW"/>
</dbReference>
<keyword evidence="3" id="KW-0540">Nuclease</keyword>
<dbReference type="EMBL" id="KZ502198">
    <property type="protein sequence ID" value="PKU82287.1"/>
    <property type="molecule type" value="Genomic_DNA"/>
</dbReference>
<name>A0A2I0X324_9ASPA</name>
<keyword evidence="4" id="KW-0255">Endonuclease</keyword>
<sequence>MCNASNIIVGEVLGQKKDKKFHLIFYANKTLNSAQCNYTTTEKGLLVIITTFDKFIPLLIGTNIIIYTNHSAFKYLMTKKDTKPRLVRWIIILQEFDVEIFYRKSTENKFVEHIFRLSIEKYASNESEINENFLDV</sequence>
<dbReference type="STRING" id="906689.A0A2I0X324"/>